<keyword evidence="1 2" id="KW-0238">DNA-binding</keyword>
<reference evidence="4 5" key="1">
    <citation type="journal article" date="2017" name="Environ. Microbiol.">
        <title>Decay of the glycolytic pathway and adaptation to intranuclear parasitism within Enterocytozoonidae microsporidia.</title>
        <authorList>
            <person name="Wiredu Boakye D."/>
            <person name="Jaroenlak P."/>
            <person name="Prachumwat A."/>
            <person name="Williams T.A."/>
            <person name="Bateman K.S."/>
            <person name="Itsathitphaisarn O."/>
            <person name="Sritunyalucksana K."/>
            <person name="Paszkiewicz K.H."/>
            <person name="Moore K.A."/>
            <person name="Stentiford G.D."/>
            <person name="Williams B.A."/>
        </authorList>
    </citation>
    <scope>NUCLEOTIDE SEQUENCE [LARGE SCALE GENOMIC DNA]</scope>
    <source>
        <strain evidence="4 5">TH1</strain>
    </source>
</reference>
<organism evidence="4 5">
    <name type="scientific">Ecytonucleospora hepatopenaei</name>
    <dbReference type="NCBI Taxonomy" id="646526"/>
    <lineage>
        <taxon>Eukaryota</taxon>
        <taxon>Fungi</taxon>
        <taxon>Fungi incertae sedis</taxon>
        <taxon>Microsporidia</taxon>
        <taxon>Enterocytozoonidae</taxon>
        <taxon>Ecytonucleospora</taxon>
    </lineage>
</organism>
<dbReference type="STRING" id="646526.A0A1W0E8U7"/>
<dbReference type="GO" id="GO:0043565">
    <property type="term" value="F:sequence-specific DNA binding"/>
    <property type="evidence" value="ECO:0007669"/>
    <property type="project" value="InterPro"/>
</dbReference>
<dbReference type="Gene3D" id="1.10.10.10">
    <property type="entry name" value="Winged helix-like DNA-binding domain superfamily/Winged helix DNA-binding domain"/>
    <property type="match status" value="1"/>
</dbReference>
<accession>A0A1W0E8U7</accession>
<gene>
    <name evidence="4" type="ORF">EHP00_2074</name>
</gene>
<dbReference type="EMBL" id="MNPJ01000005">
    <property type="protein sequence ID" value="OQS55653.1"/>
    <property type="molecule type" value="Genomic_DNA"/>
</dbReference>
<dbReference type="OrthoDB" id="5954824at2759"/>
<dbReference type="GO" id="GO:0005634">
    <property type="term" value="C:nucleus"/>
    <property type="evidence" value="ECO:0007669"/>
    <property type="project" value="UniProtKB-SubCell"/>
</dbReference>
<name>A0A1W0E8U7_9MICR</name>
<dbReference type="InterPro" id="IPR001766">
    <property type="entry name" value="Fork_head_dom"/>
</dbReference>
<proteinExistence type="predicted"/>
<feature type="DNA-binding region" description="Fork-head" evidence="2">
    <location>
        <begin position="9"/>
        <end position="72"/>
    </location>
</feature>
<dbReference type="AlphaFoldDB" id="A0A1W0E8U7"/>
<evidence type="ECO:0000259" key="3">
    <source>
        <dbReference type="PROSITE" id="PS50039"/>
    </source>
</evidence>
<dbReference type="VEuPathDB" id="MicrosporidiaDB:EHP00_2074"/>
<evidence type="ECO:0000256" key="2">
    <source>
        <dbReference type="PROSITE-ProRule" id="PRU00089"/>
    </source>
</evidence>
<comment type="caution">
    <text evidence="4">The sequence shown here is derived from an EMBL/GenBank/DDBJ whole genome shotgun (WGS) entry which is preliminary data.</text>
</comment>
<feature type="domain" description="Fork-head" evidence="3">
    <location>
        <begin position="9"/>
        <end position="72"/>
    </location>
</feature>
<evidence type="ECO:0000313" key="5">
    <source>
        <dbReference type="Proteomes" id="UP000192758"/>
    </source>
</evidence>
<dbReference type="SUPFAM" id="SSF46785">
    <property type="entry name" value="Winged helix' DNA-binding domain"/>
    <property type="match status" value="1"/>
</dbReference>
<sequence>MLNTKVKIKKNFTYKQLIIDAINSFPNKKATSNDIFTYAISNYPGLFTNINAMTWKNNIRQLLSKCCEFVRVKENACICKKCNLCLTNYQKYAWMYISKETLLKHTKALKRCLNFNSSI</sequence>
<comment type="subcellular location">
    <subcellularLocation>
        <location evidence="2">Nucleus</location>
    </subcellularLocation>
</comment>
<evidence type="ECO:0000256" key="1">
    <source>
        <dbReference type="ARBA" id="ARBA00023125"/>
    </source>
</evidence>
<dbReference type="InterPro" id="IPR036390">
    <property type="entry name" value="WH_DNA-bd_sf"/>
</dbReference>
<dbReference type="SMART" id="SM00339">
    <property type="entry name" value="FH"/>
    <property type="match status" value="1"/>
</dbReference>
<dbReference type="GO" id="GO:0003700">
    <property type="term" value="F:DNA-binding transcription factor activity"/>
    <property type="evidence" value="ECO:0007669"/>
    <property type="project" value="InterPro"/>
</dbReference>
<protein>
    <recommendedName>
        <fullName evidence="3">Fork-head domain-containing protein</fullName>
    </recommendedName>
</protein>
<keyword evidence="2" id="KW-0539">Nucleus</keyword>
<dbReference type="Proteomes" id="UP000192758">
    <property type="component" value="Unassembled WGS sequence"/>
</dbReference>
<evidence type="ECO:0000313" key="4">
    <source>
        <dbReference type="EMBL" id="OQS55653.1"/>
    </source>
</evidence>
<dbReference type="Pfam" id="PF00250">
    <property type="entry name" value="Forkhead"/>
    <property type="match status" value="1"/>
</dbReference>
<keyword evidence="5" id="KW-1185">Reference proteome</keyword>
<dbReference type="PROSITE" id="PS50039">
    <property type="entry name" value="FORK_HEAD_3"/>
    <property type="match status" value="1"/>
</dbReference>
<dbReference type="InterPro" id="IPR036388">
    <property type="entry name" value="WH-like_DNA-bd_sf"/>
</dbReference>